<name>A0A6A5XU75_9PLEO</name>
<organism evidence="2 3">
    <name type="scientific">Aaosphaeria arxii CBS 175.79</name>
    <dbReference type="NCBI Taxonomy" id="1450172"/>
    <lineage>
        <taxon>Eukaryota</taxon>
        <taxon>Fungi</taxon>
        <taxon>Dikarya</taxon>
        <taxon>Ascomycota</taxon>
        <taxon>Pezizomycotina</taxon>
        <taxon>Dothideomycetes</taxon>
        <taxon>Pleosporomycetidae</taxon>
        <taxon>Pleosporales</taxon>
        <taxon>Pleosporales incertae sedis</taxon>
        <taxon>Aaosphaeria</taxon>
    </lineage>
</organism>
<dbReference type="EMBL" id="ML978068">
    <property type="protein sequence ID" value="KAF2016868.1"/>
    <property type="molecule type" value="Genomic_DNA"/>
</dbReference>
<dbReference type="PANTHER" id="PTHR41521:SF4">
    <property type="entry name" value="BLR0684 PROTEIN"/>
    <property type="match status" value="1"/>
</dbReference>
<keyword evidence="3" id="KW-1185">Reference proteome</keyword>
<evidence type="ECO:0000313" key="3">
    <source>
        <dbReference type="Proteomes" id="UP000799778"/>
    </source>
</evidence>
<dbReference type="GeneID" id="54289179"/>
<gene>
    <name evidence="2" type="ORF">BU24DRAFT_459984</name>
</gene>
<dbReference type="PANTHER" id="PTHR41521">
    <property type="match status" value="1"/>
</dbReference>
<dbReference type="Gene3D" id="3.30.70.100">
    <property type="match status" value="1"/>
</dbReference>
<proteinExistence type="predicted"/>
<accession>A0A6A5XU75</accession>
<feature type="domain" description="DUF1330" evidence="1">
    <location>
        <begin position="3"/>
        <end position="91"/>
    </location>
</feature>
<dbReference type="OrthoDB" id="5117618at2759"/>
<protein>
    <submittedName>
        <fullName evidence="2">DUF1330-domain-containing protein</fullName>
    </submittedName>
</protein>
<dbReference type="RefSeq" id="XP_033385207.1">
    <property type="nucleotide sequence ID" value="XM_033531782.1"/>
</dbReference>
<dbReference type="InterPro" id="IPR010753">
    <property type="entry name" value="DUF1330"/>
</dbReference>
<dbReference type="Pfam" id="PF07045">
    <property type="entry name" value="DUF1330"/>
    <property type="match status" value="1"/>
</dbReference>
<dbReference type="SUPFAM" id="SSF54909">
    <property type="entry name" value="Dimeric alpha+beta barrel"/>
    <property type="match status" value="1"/>
</dbReference>
<evidence type="ECO:0000259" key="1">
    <source>
        <dbReference type="Pfam" id="PF07045"/>
    </source>
</evidence>
<sequence>MVVYVVAQMTIHDPSTYLKYTSVSHKSVTRHGGKYLTRGEPLSVLEGDAPEQRMVILEFPDEEAARKAFSDPEYVEAAGFRRQASKGYMVMQKGSERGENPDPHV</sequence>
<reference evidence="2" key="1">
    <citation type="journal article" date="2020" name="Stud. Mycol.">
        <title>101 Dothideomycetes genomes: a test case for predicting lifestyles and emergence of pathogens.</title>
        <authorList>
            <person name="Haridas S."/>
            <person name="Albert R."/>
            <person name="Binder M."/>
            <person name="Bloem J."/>
            <person name="Labutti K."/>
            <person name="Salamov A."/>
            <person name="Andreopoulos B."/>
            <person name="Baker S."/>
            <person name="Barry K."/>
            <person name="Bills G."/>
            <person name="Bluhm B."/>
            <person name="Cannon C."/>
            <person name="Castanera R."/>
            <person name="Culley D."/>
            <person name="Daum C."/>
            <person name="Ezra D."/>
            <person name="Gonzalez J."/>
            <person name="Henrissat B."/>
            <person name="Kuo A."/>
            <person name="Liang C."/>
            <person name="Lipzen A."/>
            <person name="Lutzoni F."/>
            <person name="Magnuson J."/>
            <person name="Mondo S."/>
            <person name="Nolan M."/>
            <person name="Ohm R."/>
            <person name="Pangilinan J."/>
            <person name="Park H.-J."/>
            <person name="Ramirez L."/>
            <person name="Alfaro M."/>
            <person name="Sun H."/>
            <person name="Tritt A."/>
            <person name="Yoshinaga Y."/>
            <person name="Zwiers L.-H."/>
            <person name="Turgeon B."/>
            <person name="Goodwin S."/>
            <person name="Spatafora J."/>
            <person name="Crous P."/>
            <person name="Grigoriev I."/>
        </authorList>
    </citation>
    <scope>NUCLEOTIDE SEQUENCE</scope>
    <source>
        <strain evidence="2">CBS 175.79</strain>
    </source>
</reference>
<evidence type="ECO:0000313" key="2">
    <source>
        <dbReference type="EMBL" id="KAF2016868.1"/>
    </source>
</evidence>
<dbReference type="InterPro" id="IPR011008">
    <property type="entry name" value="Dimeric_a/b-barrel"/>
</dbReference>
<dbReference type="Proteomes" id="UP000799778">
    <property type="component" value="Unassembled WGS sequence"/>
</dbReference>
<dbReference type="AlphaFoldDB" id="A0A6A5XU75"/>